<evidence type="ECO:0000313" key="12">
    <source>
        <dbReference type="EMBL" id="MDJ1483899.1"/>
    </source>
</evidence>
<dbReference type="Proteomes" id="UP001241110">
    <property type="component" value="Unassembled WGS sequence"/>
</dbReference>
<keyword evidence="4" id="KW-0963">Cytoplasm</keyword>
<keyword evidence="5 9" id="KW-0697">Rotamase</keyword>
<protein>
    <recommendedName>
        <fullName evidence="10">Peptidyl-prolyl cis-trans isomerase</fullName>
        <ecNumber evidence="10">5.2.1.8</ecNumber>
    </recommendedName>
</protein>
<dbReference type="Pfam" id="PF00254">
    <property type="entry name" value="FKBP_C"/>
    <property type="match status" value="1"/>
</dbReference>
<dbReference type="InterPro" id="IPR001179">
    <property type="entry name" value="PPIase_FKBP_dom"/>
</dbReference>
<dbReference type="PANTHER" id="PTHR47861:SF3">
    <property type="entry name" value="FKBP-TYPE PEPTIDYL-PROLYL CIS-TRANS ISOMERASE SLYD"/>
    <property type="match status" value="1"/>
</dbReference>
<evidence type="ECO:0000256" key="10">
    <source>
        <dbReference type="RuleBase" id="RU003915"/>
    </source>
</evidence>
<comment type="catalytic activity">
    <reaction evidence="1 9 10">
        <text>[protein]-peptidylproline (omega=180) = [protein]-peptidylproline (omega=0)</text>
        <dbReference type="Rhea" id="RHEA:16237"/>
        <dbReference type="Rhea" id="RHEA-COMP:10747"/>
        <dbReference type="Rhea" id="RHEA-COMP:10748"/>
        <dbReference type="ChEBI" id="CHEBI:83833"/>
        <dbReference type="ChEBI" id="CHEBI:83834"/>
        <dbReference type="EC" id="5.2.1.8"/>
    </reaction>
</comment>
<dbReference type="EMBL" id="JASJOS010000012">
    <property type="protein sequence ID" value="MDJ1483899.1"/>
    <property type="molecule type" value="Genomic_DNA"/>
</dbReference>
<sequence>MKVEPRTVVSLTYELHVTDTDGSEPELVERVEADQPLVFLYGIGNMLEKFEKNLEGLTQGDTFDFSLQPTEGYGEVDEEAVVRLPIHIFEVDGKVDTEMVKEGNTLPMMDQDGNQMQGRVLEVADDSVLMDFNHPLAGLNMHFTGKVVNIREATLEELTHRHVHGPGGHHH</sequence>
<name>A0AAE3U8D2_9BACT</name>
<dbReference type="GO" id="GO:0042026">
    <property type="term" value="P:protein refolding"/>
    <property type="evidence" value="ECO:0007669"/>
    <property type="project" value="UniProtKB-ARBA"/>
</dbReference>
<comment type="subcellular location">
    <subcellularLocation>
        <location evidence="2">Cytoplasm</location>
    </subcellularLocation>
</comment>
<evidence type="ECO:0000256" key="2">
    <source>
        <dbReference type="ARBA" id="ARBA00004496"/>
    </source>
</evidence>
<dbReference type="SUPFAM" id="SSF54534">
    <property type="entry name" value="FKBP-like"/>
    <property type="match status" value="1"/>
</dbReference>
<evidence type="ECO:0000256" key="1">
    <source>
        <dbReference type="ARBA" id="ARBA00000971"/>
    </source>
</evidence>
<evidence type="ECO:0000313" key="13">
    <source>
        <dbReference type="Proteomes" id="UP001241110"/>
    </source>
</evidence>
<feature type="domain" description="PPIase FKBP-type" evidence="11">
    <location>
        <begin position="6"/>
        <end position="85"/>
    </location>
</feature>
<evidence type="ECO:0000259" key="11">
    <source>
        <dbReference type="PROSITE" id="PS50059"/>
    </source>
</evidence>
<dbReference type="AlphaFoldDB" id="A0AAE3U8D2"/>
<keyword evidence="6" id="KW-0143">Chaperone</keyword>
<accession>A0AAE3U8D2</accession>
<evidence type="ECO:0000256" key="9">
    <source>
        <dbReference type="PROSITE-ProRule" id="PRU00277"/>
    </source>
</evidence>
<comment type="caution">
    <text evidence="12">The sequence shown here is derived from an EMBL/GenBank/DDBJ whole genome shotgun (WGS) entry which is preliminary data.</text>
</comment>
<evidence type="ECO:0000256" key="6">
    <source>
        <dbReference type="ARBA" id="ARBA00023186"/>
    </source>
</evidence>
<evidence type="ECO:0000256" key="8">
    <source>
        <dbReference type="ARBA" id="ARBA00037071"/>
    </source>
</evidence>
<evidence type="ECO:0000256" key="7">
    <source>
        <dbReference type="ARBA" id="ARBA00023235"/>
    </source>
</evidence>
<proteinExistence type="inferred from homology"/>
<keyword evidence="7 9" id="KW-0413">Isomerase</keyword>
<reference evidence="12" key="1">
    <citation type="submission" date="2023-05" db="EMBL/GenBank/DDBJ databases">
        <authorList>
            <person name="Zhang X."/>
        </authorList>
    </citation>
    <scope>NUCLEOTIDE SEQUENCE</scope>
    <source>
        <strain evidence="12">YF14B1</strain>
    </source>
</reference>
<dbReference type="InterPro" id="IPR046357">
    <property type="entry name" value="PPIase_dom_sf"/>
</dbReference>
<gene>
    <name evidence="12" type="ORF">QNI16_25595</name>
</gene>
<dbReference type="PANTHER" id="PTHR47861">
    <property type="entry name" value="FKBP-TYPE PEPTIDYL-PROLYL CIS-TRANS ISOMERASE SLYD"/>
    <property type="match status" value="1"/>
</dbReference>
<dbReference type="RefSeq" id="WP_313984434.1">
    <property type="nucleotide sequence ID" value="NZ_JASJOS010000012.1"/>
</dbReference>
<evidence type="ECO:0000256" key="5">
    <source>
        <dbReference type="ARBA" id="ARBA00023110"/>
    </source>
</evidence>
<comment type="function">
    <text evidence="8">Also involved in hydrogenase metallocenter assembly, probably by participating in the nickel insertion step. This function in hydrogenase biosynthesis requires chaperone activity and the presence of the metal-binding domain, but not PPIase activity.</text>
</comment>
<evidence type="ECO:0000256" key="4">
    <source>
        <dbReference type="ARBA" id="ARBA00022490"/>
    </source>
</evidence>
<dbReference type="Gene3D" id="3.10.50.40">
    <property type="match status" value="1"/>
</dbReference>
<evidence type="ECO:0000256" key="3">
    <source>
        <dbReference type="ARBA" id="ARBA00006577"/>
    </source>
</evidence>
<dbReference type="GO" id="GO:0003755">
    <property type="term" value="F:peptidyl-prolyl cis-trans isomerase activity"/>
    <property type="evidence" value="ECO:0007669"/>
    <property type="project" value="UniProtKB-UniRule"/>
</dbReference>
<comment type="similarity">
    <text evidence="3 10">Belongs to the FKBP-type PPIase family.</text>
</comment>
<dbReference type="PROSITE" id="PS50059">
    <property type="entry name" value="FKBP_PPIASE"/>
    <property type="match status" value="1"/>
</dbReference>
<dbReference type="GO" id="GO:0005737">
    <property type="term" value="C:cytoplasm"/>
    <property type="evidence" value="ECO:0007669"/>
    <property type="project" value="UniProtKB-SubCell"/>
</dbReference>
<organism evidence="12 13">
    <name type="scientific">Xanthocytophaga flava</name>
    <dbReference type="NCBI Taxonomy" id="3048013"/>
    <lineage>
        <taxon>Bacteria</taxon>
        <taxon>Pseudomonadati</taxon>
        <taxon>Bacteroidota</taxon>
        <taxon>Cytophagia</taxon>
        <taxon>Cytophagales</taxon>
        <taxon>Rhodocytophagaceae</taxon>
        <taxon>Xanthocytophaga</taxon>
    </lineage>
</organism>
<dbReference type="EC" id="5.2.1.8" evidence="10"/>